<dbReference type="GO" id="GO:0003955">
    <property type="term" value="F:NAD(P)H dehydrogenase (quinone) activity"/>
    <property type="evidence" value="ECO:0007669"/>
    <property type="project" value="TreeGrafter"/>
</dbReference>
<sequence length="512" mass="52493">MGAVPTPSHTHDLHRSDAKTTPAADVTEADVVVIGGGPVGENVAARAVRGGLSAVIVEAELLGGECSYWACMPSKALIRPTQALAAARRLPGAREAVTGSVDAAAVLARRDSFTSGWDDGGQVEWAVGADITVVRGHGRVAGEKRVEVTAPDGTTTTIAARRAVVVATGSTPSLPPVEGLRDTPHWGSREATSAARVPASLVVLGAGVVGCELAQAFARLGSTVTLVASSTLLSKNEPRAGELVADALREEGVDVRLHTRAVSVSRESSDEDDDGDGPVTLVLADGTALVADELLVATGRRPAVGDVGLDTVGLPTDAALAVDTTGAATGLAQGSALDQGGQPWLYAAGDVTGDAPLTHMGKYVARAVGDVIAARARGEQVHDGAWGAHATTAQQQAVTQVTFTDPEVTSVGLTAAQAERAGLRTRVVDLDIAVAGSALHADGYTGWARMVVDEDRRVVVGVTFVGPDTAELLHSATVAVVGEVPLERLWHAVPAYPTISEVWLRLLEAYGL</sequence>
<protein>
    <submittedName>
        <fullName evidence="9">Dihydrolipoamide dehydrogenase</fullName>
    </submittedName>
</protein>
<dbReference type="PANTHER" id="PTHR43014:SF2">
    <property type="entry name" value="MERCURIC REDUCTASE"/>
    <property type="match status" value="1"/>
</dbReference>
<keyword evidence="10" id="KW-1185">Reference proteome</keyword>
<feature type="disulfide bond" description="Redox-active" evidence="5">
    <location>
        <begin position="66"/>
        <end position="71"/>
    </location>
</feature>
<dbReference type="AlphaFoldDB" id="A0A316AE40"/>
<evidence type="ECO:0000256" key="5">
    <source>
        <dbReference type="PIRSR" id="PIRSR000350-4"/>
    </source>
</evidence>
<feature type="region of interest" description="Disordered" evidence="6">
    <location>
        <begin position="1"/>
        <end position="24"/>
    </location>
</feature>
<dbReference type="PANTHER" id="PTHR43014">
    <property type="entry name" value="MERCURIC REDUCTASE"/>
    <property type="match status" value="1"/>
</dbReference>
<dbReference type="InterPro" id="IPR001100">
    <property type="entry name" value="Pyr_nuc-diS_OxRdtase"/>
</dbReference>
<dbReference type="Pfam" id="PF07992">
    <property type="entry name" value="Pyr_redox_2"/>
    <property type="match status" value="1"/>
</dbReference>
<evidence type="ECO:0000259" key="8">
    <source>
        <dbReference type="Pfam" id="PF07992"/>
    </source>
</evidence>
<dbReference type="Proteomes" id="UP000245469">
    <property type="component" value="Unassembled WGS sequence"/>
</dbReference>
<keyword evidence="4" id="KW-0547">Nucleotide-binding</keyword>
<evidence type="ECO:0000313" key="10">
    <source>
        <dbReference type="Proteomes" id="UP000245469"/>
    </source>
</evidence>
<feature type="binding site" evidence="4">
    <location>
        <position position="350"/>
    </location>
    <ligand>
        <name>FAD</name>
        <dbReference type="ChEBI" id="CHEBI:57692"/>
    </ligand>
</feature>
<dbReference type="PIRSF" id="PIRSF000350">
    <property type="entry name" value="Mercury_reductase_MerA"/>
    <property type="match status" value="1"/>
</dbReference>
<feature type="domain" description="FAD/NAD(P)-binding" evidence="8">
    <location>
        <begin position="30"/>
        <end position="359"/>
    </location>
</feature>
<feature type="binding site" evidence="4">
    <location>
        <begin position="168"/>
        <end position="170"/>
    </location>
    <ligand>
        <name>FAD</name>
        <dbReference type="ChEBI" id="CHEBI:57692"/>
    </ligand>
</feature>
<keyword evidence="2" id="KW-0285">Flavoprotein</keyword>
<comment type="similarity">
    <text evidence="1">Belongs to the class-I pyridine nucleotide-disulfide oxidoreductase family.</text>
</comment>
<dbReference type="SUPFAM" id="SSF51905">
    <property type="entry name" value="FAD/NAD(P)-binding domain"/>
    <property type="match status" value="1"/>
</dbReference>
<feature type="binding site" evidence="4">
    <location>
        <position position="138"/>
    </location>
    <ligand>
        <name>FAD</name>
        <dbReference type="ChEBI" id="CHEBI:57692"/>
    </ligand>
</feature>
<feature type="binding site" evidence="4">
    <location>
        <position position="299"/>
    </location>
    <ligand>
        <name>NAD(+)</name>
        <dbReference type="ChEBI" id="CHEBI:57540"/>
    </ligand>
</feature>
<dbReference type="InterPro" id="IPR023753">
    <property type="entry name" value="FAD/NAD-binding_dom"/>
</dbReference>
<evidence type="ECO:0000256" key="4">
    <source>
        <dbReference type="PIRSR" id="PIRSR000350-3"/>
    </source>
</evidence>
<dbReference type="InterPro" id="IPR004099">
    <property type="entry name" value="Pyr_nucl-diS_OxRdtase_dimer"/>
</dbReference>
<comment type="cofactor">
    <cofactor evidence="4">
        <name>FAD</name>
        <dbReference type="ChEBI" id="CHEBI:57692"/>
    </cofactor>
    <text evidence="4">Binds 1 FAD per subunit.</text>
</comment>
<dbReference type="InterPro" id="IPR016156">
    <property type="entry name" value="FAD/NAD-linked_Rdtase_dimer_sf"/>
</dbReference>
<comment type="caution">
    <text evidence="9">The sequence shown here is derived from an EMBL/GenBank/DDBJ whole genome shotgun (WGS) entry which is preliminary data.</text>
</comment>
<feature type="domain" description="Pyridine nucleotide-disulphide oxidoreductase dimerisation" evidence="7">
    <location>
        <begin position="399"/>
        <end position="503"/>
    </location>
</feature>
<evidence type="ECO:0000256" key="3">
    <source>
        <dbReference type="ARBA" id="ARBA00022827"/>
    </source>
</evidence>
<gene>
    <name evidence="9" type="ORF">BXY45_102259</name>
</gene>
<dbReference type="EMBL" id="QGDQ01000002">
    <property type="protein sequence ID" value="PWJ55891.1"/>
    <property type="molecule type" value="Genomic_DNA"/>
</dbReference>
<evidence type="ECO:0000259" key="7">
    <source>
        <dbReference type="Pfam" id="PF02852"/>
    </source>
</evidence>
<feature type="compositionally biased region" description="Basic and acidic residues" evidence="6">
    <location>
        <begin position="9"/>
        <end position="18"/>
    </location>
</feature>
<feature type="binding site" evidence="4">
    <location>
        <position position="75"/>
    </location>
    <ligand>
        <name>FAD</name>
        <dbReference type="ChEBI" id="CHEBI:57692"/>
    </ligand>
</feature>
<dbReference type="PRINTS" id="PR00411">
    <property type="entry name" value="PNDRDTASEI"/>
</dbReference>
<proteinExistence type="inferred from homology"/>
<dbReference type="Pfam" id="PF02852">
    <property type="entry name" value="Pyr_redox_dim"/>
    <property type="match status" value="1"/>
</dbReference>
<name>A0A316AE40_9ACTN</name>
<dbReference type="Gene3D" id="3.30.390.30">
    <property type="match status" value="1"/>
</dbReference>
<accession>A0A316AE40</accession>
<keyword evidence="4" id="KW-0520">NAD</keyword>
<organism evidence="9 10">
    <name type="scientific">Quadrisphaera granulorum</name>
    <dbReference type="NCBI Taxonomy" id="317664"/>
    <lineage>
        <taxon>Bacteria</taxon>
        <taxon>Bacillati</taxon>
        <taxon>Actinomycetota</taxon>
        <taxon>Actinomycetes</taxon>
        <taxon>Kineosporiales</taxon>
        <taxon>Kineosporiaceae</taxon>
        <taxon>Quadrisphaera</taxon>
    </lineage>
</organism>
<dbReference type="SUPFAM" id="SSF55424">
    <property type="entry name" value="FAD/NAD-linked reductases, dimerisation (C-terminal) domain"/>
    <property type="match status" value="1"/>
</dbReference>
<dbReference type="InterPro" id="IPR036188">
    <property type="entry name" value="FAD/NAD-bd_sf"/>
</dbReference>
<keyword evidence="3 4" id="KW-0274">FAD</keyword>
<evidence type="ECO:0000256" key="2">
    <source>
        <dbReference type="ARBA" id="ARBA00022630"/>
    </source>
</evidence>
<evidence type="ECO:0000256" key="1">
    <source>
        <dbReference type="ARBA" id="ARBA00007532"/>
    </source>
</evidence>
<evidence type="ECO:0000256" key="6">
    <source>
        <dbReference type="SAM" id="MobiDB-lite"/>
    </source>
</evidence>
<dbReference type="Gene3D" id="3.50.50.60">
    <property type="entry name" value="FAD/NAD(P)-binding domain"/>
    <property type="match status" value="2"/>
</dbReference>
<feature type="binding site" evidence="4">
    <location>
        <begin position="205"/>
        <end position="212"/>
    </location>
    <ligand>
        <name>NAD(+)</name>
        <dbReference type="ChEBI" id="CHEBI:57540"/>
    </ligand>
</feature>
<evidence type="ECO:0000313" key="9">
    <source>
        <dbReference type="EMBL" id="PWJ55891.1"/>
    </source>
</evidence>
<dbReference type="PRINTS" id="PR00368">
    <property type="entry name" value="FADPNR"/>
</dbReference>
<reference evidence="9 10" key="1">
    <citation type="submission" date="2018-03" db="EMBL/GenBank/DDBJ databases">
        <title>Genomic Encyclopedia of Archaeal and Bacterial Type Strains, Phase II (KMG-II): from individual species to whole genera.</title>
        <authorList>
            <person name="Goeker M."/>
        </authorList>
    </citation>
    <scope>NUCLEOTIDE SEQUENCE [LARGE SCALE GENOMIC DNA]</scope>
    <source>
        <strain evidence="9 10">DSM 44889</strain>
    </source>
</reference>
<dbReference type="GO" id="GO:0050660">
    <property type="term" value="F:flavin adenine dinucleotide binding"/>
    <property type="evidence" value="ECO:0007669"/>
    <property type="project" value="TreeGrafter"/>
</dbReference>